<keyword evidence="5 11" id="KW-0067">ATP-binding</keyword>
<keyword evidence="3 8" id="KW-0812">Transmembrane</keyword>
<evidence type="ECO:0000256" key="7">
    <source>
        <dbReference type="ARBA" id="ARBA00023136"/>
    </source>
</evidence>
<feature type="transmembrane region" description="Helical" evidence="8">
    <location>
        <begin position="22"/>
        <end position="46"/>
    </location>
</feature>
<dbReference type="CDD" id="cd03223">
    <property type="entry name" value="ABCD_peroxisomal_ALDP"/>
    <property type="match status" value="1"/>
</dbReference>
<evidence type="ECO:0000256" key="1">
    <source>
        <dbReference type="ARBA" id="ARBA00004651"/>
    </source>
</evidence>
<dbReference type="InterPro" id="IPR017871">
    <property type="entry name" value="ABC_transporter-like_CS"/>
</dbReference>
<keyword evidence="6 8" id="KW-1133">Transmembrane helix</keyword>
<comment type="subcellular location">
    <subcellularLocation>
        <location evidence="1">Cell membrane</location>
        <topology evidence="1">Multi-pass membrane protein</topology>
    </subcellularLocation>
</comment>
<evidence type="ECO:0000313" key="11">
    <source>
        <dbReference type="EMBL" id="OHU47684.1"/>
    </source>
</evidence>
<dbReference type="AlphaFoldDB" id="A0A1S1LK17"/>
<feature type="domain" description="ABC transporter" evidence="9">
    <location>
        <begin position="423"/>
        <end position="628"/>
    </location>
</feature>
<dbReference type="SUPFAM" id="SSF52540">
    <property type="entry name" value="P-loop containing nucleoside triphosphate hydrolases"/>
    <property type="match status" value="1"/>
</dbReference>
<dbReference type="SMART" id="SM00382">
    <property type="entry name" value="AAA"/>
    <property type="match status" value="1"/>
</dbReference>
<dbReference type="Pfam" id="PF00005">
    <property type="entry name" value="ABC_tran"/>
    <property type="match status" value="1"/>
</dbReference>
<dbReference type="InterPro" id="IPR003593">
    <property type="entry name" value="AAA+_ATPase"/>
</dbReference>
<dbReference type="PANTHER" id="PTHR11384">
    <property type="entry name" value="ATP-BINDING CASSETTE, SUB-FAMILY D MEMBER"/>
    <property type="match status" value="1"/>
</dbReference>
<evidence type="ECO:0000256" key="5">
    <source>
        <dbReference type="ARBA" id="ARBA00022840"/>
    </source>
</evidence>
<name>A0A1S1LK17_MYCCH</name>
<evidence type="ECO:0000256" key="2">
    <source>
        <dbReference type="ARBA" id="ARBA00022448"/>
    </source>
</evidence>
<comment type="caution">
    <text evidence="11">The sequence shown here is derived from an EMBL/GenBank/DDBJ whole genome shotgun (WGS) entry which is preliminary data.</text>
</comment>
<dbReference type="Pfam" id="PF06472">
    <property type="entry name" value="ABC_membrane_2"/>
    <property type="match status" value="1"/>
</dbReference>
<dbReference type="RefSeq" id="WP_057969863.1">
    <property type="nucleotide sequence ID" value="NZ_MLII01000040.1"/>
</dbReference>
<dbReference type="PROSITE" id="PS00211">
    <property type="entry name" value="ABC_TRANSPORTER_1"/>
    <property type="match status" value="1"/>
</dbReference>
<dbReference type="Gene3D" id="3.40.50.300">
    <property type="entry name" value="P-loop containing nucleotide triphosphate hydrolases"/>
    <property type="match status" value="1"/>
</dbReference>
<evidence type="ECO:0000256" key="8">
    <source>
        <dbReference type="SAM" id="Phobius"/>
    </source>
</evidence>
<dbReference type="GO" id="GO:0016887">
    <property type="term" value="F:ATP hydrolysis activity"/>
    <property type="evidence" value="ECO:0007669"/>
    <property type="project" value="InterPro"/>
</dbReference>
<dbReference type="Proteomes" id="UP000180043">
    <property type="component" value="Unassembled WGS sequence"/>
</dbReference>
<dbReference type="InterPro" id="IPR036640">
    <property type="entry name" value="ABC1_TM_sf"/>
</dbReference>
<dbReference type="GO" id="GO:0140359">
    <property type="term" value="F:ABC-type transporter activity"/>
    <property type="evidence" value="ECO:0007669"/>
    <property type="project" value="InterPro"/>
</dbReference>
<keyword evidence="4" id="KW-0547">Nucleotide-binding</keyword>
<protein>
    <submittedName>
        <fullName evidence="11">Multidrug ABC transporter ATP-binding protein</fullName>
    </submittedName>
</protein>
<evidence type="ECO:0000259" key="10">
    <source>
        <dbReference type="PROSITE" id="PS50929"/>
    </source>
</evidence>
<dbReference type="PANTHER" id="PTHR11384:SF59">
    <property type="entry name" value="LYSOSOMAL COBALAMIN TRANSPORTER ABCD4"/>
    <property type="match status" value="1"/>
</dbReference>
<evidence type="ECO:0000256" key="3">
    <source>
        <dbReference type="ARBA" id="ARBA00022692"/>
    </source>
</evidence>
<dbReference type="InterPro" id="IPR003439">
    <property type="entry name" value="ABC_transporter-like_ATP-bd"/>
</dbReference>
<evidence type="ECO:0000256" key="6">
    <source>
        <dbReference type="ARBA" id="ARBA00022989"/>
    </source>
</evidence>
<dbReference type="SUPFAM" id="SSF90123">
    <property type="entry name" value="ABC transporter transmembrane region"/>
    <property type="match status" value="1"/>
</dbReference>
<evidence type="ECO:0000313" key="12">
    <source>
        <dbReference type="Proteomes" id="UP000180043"/>
    </source>
</evidence>
<dbReference type="InterPro" id="IPR011527">
    <property type="entry name" value="ABC1_TM_dom"/>
</dbReference>
<feature type="transmembrane region" description="Helical" evidence="8">
    <location>
        <begin position="211"/>
        <end position="232"/>
    </location>
</feature>
<feature type="transmembrane region" description="Helical" evidence="8">
    <location>
        <begin position="252"/>
        <end position="275"/>
    </location>
</feature>
<feature type="domain" description="ABC transmembrane type-1" evidence="10">
    <location>
        <begin position="197"/>
        <end position="390"/>
    </location>
</feature>
<feature type="transmembrane region" description="Helical" evidence="8">
    <location>
        <begin position="123"/>
        <end position="145"/>
    </location>
</feature>
<accession>A0A1S1LK17</accession>
<evidence type="ECO:0000256" key="4">
    <source>
        <dbReference type="ARBA" id="ARBA00022741"/>
    </source>
</evidence>
<evidence type="ECO:0000259" key="9">
    <source>
        <dbReference type="PROSITE" id="PS50893"/>
    </source>
</evidence>
<dbReference type="PROSITE" id="PS50929">
    <property type="entry name" value="ABC_TM1F"/>
    <property type="match status" value="1"/>
</dbReference>
<dbReference type="GO" id="GO:0005524">
    <property type="term" value="F:ATP binding"/>
    <property type="evidence" value="ECO:0007669"/>
    <property type="project" value="UniProtKB-KW"/>
</dbReference>
<gene>
    <name evidence="11" type="ORF">BKG82_25395</name>
</gene>
<keyword evidence="2" id="KW-0813">Transport</keyword>
<dbReference type="PROSITE" id="PS50893">
    <property type="entry name" value="ABC_TRANSPORTER_2"/>
    <property type="match status" value="1"/>
</dbReference>
<proteinExistence type="predicted"/>
<dbReference type="EMBL" id="MLIQ01000032">
    <property type="protein sequence ID" value="OHU47684.1"/>
    <property type="molecule type" value="Genomic_DNA"/>
</dbReference>
<dbReference type="InterPro" id="IPR050835">
    <property type="entry name" value="ABC_transporter_sub-D"/>
</dbReference>
<feature type="transmembrane region" description="Helical" evidence="8">
    <location>
        <begin position="67"/>
        <end position="93"/>
    </location>
</feature>
<sequence>MEGSVVETATDWGTELWRSLGWIAWVWPITLVAFVTVAFLLSRITAWGRQFWRISRGFFTGREGRITWVYLAVLLLSVVAGVRLTVVFSYYYFDIAASIQAISGSLAKDRAGMSDAKAAFWHAIWMFVILATIHVVRTMLDVLLLQAFIIRWRVWLTDHITNDWLTGRAFYRSRFIDNTIDNPDQRIQADINNFVSMSSSPETLQTTSGHLAFGAVNSVISLVSFTIILWQLSGTMSIFGAHVPHAMVWLAYIYVIVATLVTFLIGHRLILLYFLNERLNAMFRYALVRLRDTAESVAFYRGERAESRQLKGRFDSIIANYWRLLGRGISLTGWNLSVSQAAAVFAYVIQGPRLMAGEISYGALSQSSNAFTQVQSNLSFFRTAYDTFASYRATVHRLDGLLYANEQSRELPALDPGTQDEGVTLENVYVRKPNGDTLIDDVNLELNAGDALVIKGSSGGGKTTLLRSLAQLWPYADGHWSRPGGEHETMFISQLPYIPLGNLRDALSYPAESGTFSDDELRQILEKVSLAHLVDRLDEESDWIKVLSPGEQQRVAFARILLIKPKVVFMDESTSALDEGLEFALYRLVRTEVPECTVVSVSHRSTVDQHHTQKLELIGEGRWALSPIGQE</sequence>
<organism evidence="11 12">
    <name type="scientific">Mycobacteroides chelonae</name>
    <name type="common">Mycobacterium chelonae</name>
    <dbReference type="NCBI Taxonomy" id="1774"/>
    <lineage>
        <taxon>Bacteria</taxon>
        <taxon>Bacillati</taxon>
        <taxon>Actinomycetota</taxon>
        <taxon>Actinomycetes</taxon>
        <taxon>Mycobacteriales</taxon>
        <taxon>Mycobacteriaceae</taxon>
        <taxon>Mycobacteroides</taxon>
    </lineage>
</organism>
<dbReference type="GO" id="GO:0005886">
    <property type="term" value="C:plasma membrane"/>
    <property type="evidence" value="ECO:0007669"/>
    <property type="project" value="UniProtKB-SubCell"/>
</dbReference>
<dbReference type="InterPro" id="IPR027417">
    <property type="entry name" value="P-loop_NTPase"/>
</dbReference>
<dbReference type="Gene3D" id="1.20.1560.10">
    <property type="entry name" value="ABC transporter type 1, transmembrane domain"/>
    <property type="match status" value="1"/>
</dbReference>
<keyword evidence="7 8" id="KW-0472">Membrane</keyword>
<reference evidence="11 12" key="1">
    <citation type="submission" date="2016-10" db="EMBL/GenBank/DDBJ databases">
        <title>Evaluation of Human, Veterinary and Environmental Mycobacterium chelonae Isolates by Core Genome Phylogenomic Analysis, Targeted Gene Comparison, and Anti-microbial Susceptibility Patterns: A Tale of Mistaken Identities.</title>
        <authorList>
            <person name="Fogelson S.B."/>
            <person name="Camus A.C."/>
            <person name="Lorenz W."/>
            <person name="Vasireddy R."/>
            <person name="Vasireddy S."/>
            <person name="Smith T."/>
            <person name="Brown-Elliott B.A."/>
            <person name="Wallace R.J.Jr."/>
            <person name="Hasan N.A."/>
            <person name="Reischl U."/>
            <person name="Sanchez S."/>
        </authorList>
    </citation>
    <scope>NUCLEOTIDE SEQUENCE [LARGE SCALE GENOMIC DNA]</scope>
    <source>
        <strain evidence="11 12">15515</strain>
    </source>
</reference>